<comment type="caution">
    <text evidence="1">The sequence shown here is derived from an EMBL/GenBank/DDBJ whole genome shotgun (WGS) entry which is preliminary data.</text>
</comment>
<reference evidence="1" key="2">
    <citation type="journal article" date="2014" name="PLoS Genet.">
        <title>Signature gene expression reveals novel clues to the molecular mechanisms of dimorphic transition in Penicillium marneffei.</title>
        <authorList>
            <person name="Yang E."/>
            <person name="Wang G."/>
            <person name="Cai J."/>
            <person name="Woo P.C."/>
            <person name="Lau S.K."/>
            <person name="Yuen K.-Y."/>
            <person name="Chow W.-N."/>
            <person name="Lin X."/>
        </authorList>
    </citation>
    <scope>NUCLEOTIDE SEQUENCE</scope>
    <source>
        <strain evidence="1">PM1</strain>
    </source>
</reference>
<sequence length="287" mass="31935">MSNPDYQDLLEEIAELSQGLNTPLIALRTPQNMIGRDFTPPTAPPGMSENTHAVDRASQQGVSDMEQLGYRCLDGSDPDPSKVREIRTAFDEGERIKNGPTTHIQDGPVCYEVLESGIEERLEELAQRALHAEFVVSQGPVILGHNPDATDAGHKIAHPLGDDGISFIRLVCGAINTMVENKDGPTSEAFVIYESSHSVDHFDEDHAPSVRPAVAPYRLFELRGALRCKIRPPEGCVLVWVGFSTQPVLESKRRLDIFPFMVNYKRMELPEPGSRNGRSLYGNYRRR</sequence>
<gene>
    <name evidence="1" type="ORF">GQ26_0430070</name>
</gene>
<dbReference type="EMBL" id="JPOX01000043">
    <property type="protein sequence ID" value="KFX42517.1"/>
    <property type="molecule type" value="Genomic_DNA"/>
</dbReference>
<name>A0A093UQI1_TALMA</name>
<proteinExistence type="predicted"/>
<evidence type="ECO:0000313" key="1">
    <source>
        <dbReference type="EMBL" id="KFX42517.1"/>
    </source>
</evidence>
<organism evidence="1">
    <name type="scientific">Talaromyces marneffei PM1</name>
    <dbReference type="NCBI Taxonomy" id="1077442"/>
    <lineage>
        <taxon>Eukaryota</taxon>
        <taxon>Fungi</taxon>
        <taxon>Dikarya</taxon>
        <taxon>Ascomycota</taxon>
        <taxon>Pezizomycotina</taxon>
        <taxon>Eurotiomycetes</taxon>
        <taxon>Eurotiomycetidae</taxon>
        <taxon>Eurotiales</taxon>
        <taxon>Trichocomaceae</taxon>
        <taxon>Talaromyces</taxon>
        <taxon>Talaromyces sect. Talaromyces</taxon>
    </lineage>
</organism>
<protein>
    <submittedName>
        <fullName evidence="1">Uncharacterized protein</fullName>
    </submittedName>
</protein>
<reference key="1">
    <citation type="journal article" date="2014" name="PLoS Genet.">
        <title>Signature Gene Expression Reveals Novel Clues to the Molecular Mechanisms of Dimorphic Transition in Penicillium marneffei.</title>
        <authorList>
            <person name="Yang E."/>
            <person name="Wang G."/>
            <person name="Cai J."/>
            <person name="Woo P.C."/>
            <person name="Lau S.K."/>
            <person name="Yuen K.-Y."/>
            <person name="Chow W.-N."/>
            <person name="Lin X."/>
        </authorList>
    </citation>
    <scope>NUCLEOTIDE SEQUENCE [LARGE SCALE GENOMIC DNA]</scope>
    <source>
        <strain>PM1</strain>
    </source>
</reference>
<dbReference type="AlphaFoldDB" id="A0A093UQI1"/>
<accession>A0A093UQI1</accession>